<accession>A0ACC3MYT1</accession>
<dbReference type="Proteomes" id="UP001281147">
    <property type="component" value="Unassembled WGS sequence"/>
</dbReference>
<protein>
    <submittedName>
        <fullName evidence="1">Uncharacterized protein</fullName>
    </submittedName>
</protein>
<organism evidence="1 2">
    <name type="scientific">Vermiconidia calcicola</name>
    <dbReference type="NCBI Taxonomy" id="1690605"/>
    <lineage>
        <taxon>Eukaryota</taxon>
        <taxon>Fungi</taxon>
        <taxon>Dikarya</taxon>
        <taxon>Ascomycota</taxon>
        <taxon>Pezizomycotina</taxon>
        <taxon>Dothideomycetes</taxon>
        <taxon>Dothideomycetidae</taxon>
        <taxon>Mycosphaerellales</taxon>
        <taxon>Extremaceae</taxon>
        <taxon>Vermiconidia</taxon>
    </lineage>
</organism>
<keyword evidence="2" id="KW-1185">Reference proteome</keyword>
<proteinExistence type="predicted"/>
<reference evidence="1" key="1">
    <citation type="submission" date="2023-07" db="EMBL/GenBank/DDBJ databases">
        <title>Black Yeasts Isolated from many extreme environments.</title>
        <authorList>
            <person name="Coleine C."/>
            <person name="Stajich J.E."/>
            <person name="Selbmann L."/>
        </authorList>
    </citation>
    <scope>NUCLEOTIDE SEQUENCE</scope>
    <source>
        <strain evidence="1">CCFEE 5714</strain>
    </source>
</reference>
<evidence type="ECO:0000313" key="2">
    <source>
        <dbReference type="Proteomes" id="UP001281147"/>
    </source>
</evidence>
<evidence type="ECO:0000313" key="1">
    <source>
        <dbReference type="EMBL" id="KAK3706706.1"/>
    </source>
</evidence>
<sequence>MSDQAERPAEWEGWLSSLLPFTRQPRQQTQDLKRGHDTYHNEDPSHRIDCQFSGCSRVGGYGFTQEAEMTEHMREAHGLETANNKAAVSSFSGPRMALWRDDIEVGPQEAPSSKLDPTTELDINMKARSDLAYRSTLHPPQGLADRSSLSASVFKWLNKGLEKSNDALAFTKANNSKPGMNTKAPTTDWISLGWEFEGVGLKDTSSQVYHWELLDSLEGYDDIDALLDPLSFSGVFQSFKELAFKKSFIDELFVRSNVIRLQPIREVHRRLNFTPPIAHSKMVVVLKHVGSTLQRLQEQGMCNGDLTVLVEDSERESVLQAAEIRGHDVDQLLKALEDVNPSESLINSAAAPILRSFGIKQAGRSGSGPSLDALRLLCFFLPLAVVSLVGVHCSNFTLEVPEGTTGTYHLDSLEPSLRDVCFYRRRLACLNAFVGGPVWVFGRDRQEDEMLLSISIRQFANLWGPLYAIPSSSGDVIALETEGGFLFKSSHLSLGMGTDPAETEIHWIGTGPVHKKRNSSESISCPLVASPKSRDMLPEKLVSFPRNARSSYWNACCAVYGHHDCNT</sequence>
<comment type="caution">
    <text evidence="1">The sequence shown here is derived from an EMBL/GenBank/DDBJ whole genome shotgun (WGS) entry which is preliminary data.</text>
</comment>
<gene>
    <name evidence="1" type="ORF">LTR37_012550</name>
</gene>
<name>A0ACC3MYT1_9PEZI</name>
<dbReference type="EMBL" id="JAUTXU010000117">
    <property type="protein sequence ID" value="KAK3706706.1"/>
    <property type="molecule type" value="Genomic_DNA"/>
</dbReference>